<protein>
    <submittedName>
        <fullName evidence="1">Uncharacterized protein</fullName>
    </submittedName>
</protein>
<evidence type="ECO:0000313" key="1">
    <source>
        <dbReference type="EMBL" id="TMQ52989.1"/>
    </source>
</evidence>
<dbReference type="EMBL" id="VBOT01000025">
    <property type="protein sequence ID" value="TMQ52989.1"/>
    <property type="molecule type" value="Genomic_DNA"/>
</dbReference>
<dbReference type="Proteomes" id="UP000320184">
    <property type="component" value="Unassembled WGS sequence"/>
</dbReference>
<evidence type="ECO:0000313" key="2">
    <source>
        <dbReference type="Proteomes" id="UP000320184"/>
    </source>
</evidence>
<accession>A0A538SNP1</accession>
<gene>
    <name evidence="1" type="ORF">E6K73_01950</name>
</gene>
<dbReference type="AlphaFoldDB" id="A0A538SNP1"/>
<comment type="caution">
    <text evidence="1">The sequence shown here is derived from an EMBL/GenBank/DDBJ whole genome shotgun (WGS) entry which is preliminary data.</text>
</comment>
<reference evidence="1 2" key="1">
    <citation type="journal article" date="2019" name="Nat. Microbiol.">
        <title>Mediterranean grassland soil C-N compound turnover is dependent on rainfall and depth, and is mediated by genomically divergent microorganisms.</title>
        <authorList>
            <person name="Diamond S."/>
            <person name="Andeer P.F."/>
            <person name="Li Z."/>
            <person name="Crits-Christoph A."/>
            <person name="Burstein D."/>
            <person name="Anantharaman K."/>
            <person name="Lane K.R."/>
            <person name="Thomas B.C."/>
            <person name="Pan C."/>
            <person name="Northen T.R."/>
            <person name="Banfield J.F."/>
        </authorList>
    </citation>
    <scope>NUCLEOTIDE SEQUENCE [LARGE SCALE GENOMIC DNA]</scope>
    <source>
        <strain evidence="1">WS_3</strain>
    </source>
</reference>
<organism evidence="1 2">
    <name type="scientific">Eiseniibacteriota bacterium</name>
    <dbReference type="NCBI Taxonomy" id="2212470"/>
    <lineage>
        <taxon>Bacteria</taxon>
        <taxon>Candidatus Eiseniibacteriota</taxon>
    </lineage>
</organism>
<proteinExistence type="predicted"/>
<sequence>MEARVDVRKLQLLNDRISQMIEALNQVRLSVHGLSHSPIVNSQVGPLGYPSYLGYGAQTLGVPGYGIQPTFGPNLQGLPITSGFGLQHTPFSPYGTQSATPFVNPGLMSTPWISGISGGLFHSNPDVIEQRLIELRANDPARINQTFPFAFSIPSTVPVSW</sequence>
<name>A0A538SNP1_UNCEI</name>